<evidence type="ECO:0000256" key="4">
    <source>
        <dbReference type="ARBA" id="ARBA00022989"/>
    </source>
</evidence>
<feature type="binding site" evidence="10">
    <location>
        <position position="82"/>
    </location>
    <ligand>
        <name>Na(+)</name>
        <dbReference type="ChEBI" id="CHEBI:29101"/>
        <note>structural</note>
    </ligand>
</feature>
<dbReference type="RefSeq" id="WP_029510021.1">
    <property type="nucleotide sequence ID" value="NZ_CP042387.1"/>
</dbReference>
<feature type="transmembrane region" description="Helical" evidence="10">
    <location>
        <begin position="7"/>
        <end position="28"/>
    </location>
</feature>
<accession>A0AAP9EBQ1</accession>
<evidence type="ECO:0000256" key="7">
    <source>
        <dbReference type="ARBA" id="ARBA00035120"/>
    </source>
</evidence>
<feature type="binding site" evidence="10">
    <location>
        <position position="79"/>
    </location>
    <ligand>
        <name>Na(+)</name>
        <dbReference type="ChEBI" id="CHEBI:29101"/>
        <note>structural</note>
    </ligand>
</feature>
<dbReference type="Pfam" id="PF02537">
    <property type="entry name" value="CRCB"/>
    <property type="match status" value="1"/>
</dbReference>
<feature type="transmembrane region" description="Helical" evidence="10">
    <location>
        <begin position="98"/>
        <end position="117"/>
    </location>
</feature>
<dbReference type="PANTHER" id="PTHR28259:SF1">
    <property type="entry name" value="FLUORIDE EXPORT PROTEIN 1-RELATED"/>
    <property type="match status" value="1"/>
</dbReference>
<keyword evidence="4 10" id="KW-1133">Transmembrane helix</keyword>
<comment type="similarity">
    <text evidence="7 10">Belongs to the fluoride channel Fluc/FEX (TC 1.A.43) family.</text>
</comment>
<protein>
    <recommendedName>
        <fullName evidence="10">Fluoride-specific ion channel FluC</fullName>
    </recommendedName>
</protein>
<evidence type="ECO:0000313" key="11">
    <source>
        <dbReference type="EMBL" id="QEA43845.1"/>
    </source>
</evidence>
<comment type="function">
    <text evidence="9 10">Fluoride-specific ion channel. Important for reducing fluoride concentration in the cell, thus reducing its toxicity.</text>
</comment>
<dbReference type="HAMAP" id="MF_00454">
    <property type="entry name" value="FluC"/>
    <property type="match status" value="1"/>
</dbReference>
<dbReference type="GO" id="GO:0046872">
    <property type="term" value="F:metal ion binding"/>
    <property type="evidence" value="ECO:0007669"/>
    <property type="project" value="UniProtKB-KW"/>
</dbReference>
<evidence type="ECO:0000256" key="5">
    <source>
        <dbReference type="ARBA" id="ARBA00023136"/>
    </source>
</evidence>
<gene>
    <name evidence="10" type="primary">fluC</name>
    <name evidence="10" type="synonym">crcB</name>
    <name evidence="11" type="ORF">FGL83_03755</name>
</gene>
<dbReference type="InterPro" id="IPR003691">
    <property type="entry name" value="FluC"/>
</dbReference>
<evidence type="ECO:0000256" key="9">
    <source>
        <dbReference type="ARBA" id="ARBA00049940"/>
    </source>
</evidence>
<dbReference type="PANTHER" id="PTHR28259">
    <property type="entry name" value="FLUORIDE EXPORT PROTEIN 1-RELATED"/>
    <property type="match status" value="1"/>
</dbReference>
<proteinExistence type="inferred from homology"/>
<comment type="activity regulation">
    <text evidence="10">Na(+) is not transported, but it plays an essential structural role and its presence is essential for fluoride channel function.</text>
</comment>
<feature type="transmembrane region" description="Helical" evidence="10">
    <location>
        <begin position="72"/>
        <end position="92"/>
    </location>
</feature>
<keyword evidence="3 10" id="KW-0812">Transmembrane</keyword>
<feature type="transmembrane region" description="Helical" evidence="10">
    <location>
        <begin position="40"/>
        <end position="60"/>
    </location>
</feature>
<name>A0AAP9EBQ1_LEULA</name>
<evidence type="ECO:0000256" key="10">
    <source>
        <dbReference type="HAMAP-Rule" id="MF_00454"/>
    </source>
</evidence>
<dbReference type="GO" id="GO:0140114">
    <property type="term" value="P:cellular detoxification of fluoride"/>
    <property type="evidence" value="ECO:0007669"/>
    <property type="project" value="UniProtKB-UniRule"/>
</dbReference>
<dbReference type="EMBL" id="CP042387">
    <property type="protein sequence ID" value="QEA43845.1"/>
    <property type="molecule type" value="Genomic_DNA"/>
</dbReference>
<dbReference type="Proteomes" id="UP000321298">
    <property type="component" value="Chromosome"/>
</dbReference>
<keyword evidence="10" id="KW-0915">Sodium</keyword>
<comment type="subcellular location">
    <subcellularLocation>
        <location evidence="1 10">Cell membrane</location>
        <topology evidence="1 10">Multi-pass membrane protein</topology>
    </subcellularLocation>
</comment>
<evidence type="ECO:0000256" key="6">
    <source>
        <dbReference type="ARBA" id="ARBA00023303"/>
    </source>
</evidence>
<keyword evidence="10" id="KW-0406">Ion transport</keyword>
<keyword evidence="2 10" id="KW-1003">Cell membrane</keyword>
<reference evidence="11 12" key="1">
    <citation type="submission" date="2019-06" db="EMBL/GenBank/DDBJ databases">
        <title>Genome analyses of bacteria isolated from kimchi.</title>
        <authorList>
            <person name="Lee S."/>
            <person name="Ahn S."/>
            <person name="Roh S."/>
        </authorList>
    </citation>
    <scope>NUCLEOTIDE SEQUENCE [LARGE SCALE GENOMIC DNA]</scope>
    <source>
        <strain evidence="11 12">CBA3625</strain>
    </source>
</reference>
<comment type="catalytic activity">
    <reaction evidence="8">
        <text>fluoride(in) = fluoride(out)</text>
        <dbReference type="Rhea" id="RHEA:76159"/>
        <dbReference type="ChEBI" id="CHEBI:17051"/>
    </reaction>
    <physiologicalReaction direction="left-to-right" evidence="8">
        <dbReference type="Rhea" id="RHEA:76160"/>
    </physiologicalReaction>
</comment>
<dbReference type="GO" id="GO:0062054">
    <property type="term" value="F:fluoride channel activity"/>
    <property type="evidence" value="ECO:0007669"/>
    <property type="project" value="UniProtKB-UniRule"/>
</dbReference>
<dbReference type="AlphaFoldDB" id="A0AAP9EBQ1"/>
<evidence type="ECO:0000256" key="3">
    <source>
        <dbReference type="ARBA" id="ARBA00022692"/>
    </source>
</evidence>
<evidence type="ECO:0000313" key="12">
    <source>
        <dbReference type="Proteomes" id="UP000321298"/>
    </source>
</evidence>
<evidence type="ECO:0000256" key="1">
    <source>
        <dbReference type="ARBA" id="ARBA00004651"/>
    </source>
</evidence>
<evidence type="ECO:0000256" key="8">
    <source>
        <dbReference type="ARBA" id="ARBA00035585"/>
    </source>
</evidence>
<dbReference type="GO" id="GO:0005886">
    <property type="term" value="C:plasma membrane"/>
    <property type="evidence" value="ECO:0007669"/>
    <property type="project" value="UniProtKB-SubCell"/>
</dbReference>
<organism evidence="11 12">
    <name type="scientific">Leuconostoc lactis</name>
    <dbReference type="NCBI Taxonomy" id="1246"/>
    <lineage>
        <taxon>Bacteria</taxon>
        <taxon>Bacillati</taxon>
        <taxon>Bacillota</taxon>
        <taxon>Bacilli</taxon>
        <taxon>Lactobacillales</taxon>
        <taxon>Lactobacillaceae</taxon>
        <taxon>Leuconostoc</taxon>
    </lineage>
</organism>
<keyword evidence="12" id="KW-1185">Reference proteome</keyword>
<keyword evidence="10" id="KW-0813">Transport</keyword>
<dbReference type="GeneID" id="66531296"/>
<keyword evidence="10" id="KW-0479">Metal-binding</keyword>
<evidence type="ECO:0000256" key="2">
    <source>
        <dbReference type="ARBA" id="ARBA00022475"/>
    </source>
</evidence>
<sequence>MQKQQHYLTELALVSFGGGIGGSLRYLLHFVPGIGPLPVMTMMINWSGTFLLACLGAYLAQRASRLASWQTFIGTGVIGGYTTFSTMVLQYFQLTTIALVWAVSYLLLTIVGGLIFLRFGRWCGRRLGGVQ</sequence>
<keyword evidence="6 10" id="KW-0407">Ion channel</keyword>
<keyword evidence="5 10" id="KW-0472">Membrane</keyword>